<comment type="caution">
    <text evidence="1">The sequence shown here is derived from an EMBL/GenBank/DDBJ whole genome shotgun (WGS) entry which is preliminary data.</text>
</comment>
<reference evidence="1 2" key="1">
    <citation type="submission" date="2015-09" db="EMBL/GenBank/DDBJ databases">
        <title>Bacillus cereus food isolates.</title>
        <authorList>
            <person name="Boekhorst J."/>
        </authorList>
    </citation>
    <scope>NUCLEOTIDE SEQUENCE [LARGE SCALE GENOMIC DNA]</scope>
    <source>
        <strain evidence="1 2">B4088</strain>
    </source>
</reference>
<dbReference type="EMBL" id="LJKE01000015">
    <property type="protein sequence ID" value="KZD72168.1"/>
    <property type="molecule type" value="Genomic_DNA"/>
</dbReference>
<proteinExistence type="predicted"/>
<organism evidence="1 2">
    <name type="scientific">Bacillus cereus</name>
    <dbReference type="NCBI Taxonomy" id="1396"/>
    <lineage>
        <taxon>Bacteria</taxon>
        <taxon>Bacillati</taxon>
        <taxon>Bacillota</taxon>
        <taxon>Bacilli</taxon>
        <taxon>Bacillales</taxon>
        <taxon>Bacillaceae</taxon>
        <taxon>Bacillus</taxon>
        <taxon>Bacillus cereus group</taxon>
    </lineage>
</organism>
<protein>
    <submittedName>
        <fullName evidence="1">Uncharacterized protein</fullName>
    </submittedName>
</protein>
<gene>
    <name evidence="1" type="ORF">B4088_0629</name>
</gene>
<dbReference type="Proteomes" id="UP000076482">
    <property type="component" value="Unassembled WGS sequence"/>
</dbReference>
<accession>A0A164QTM4</accession>
<sequence length="39" mass="4695">MCVRAKNIEIVIVWLFIREKTDMKIMNFNSKTKGYTLKM</sequence>
<dbReference type="AlphaFoldDB" id="A0A164QTM4"/>
<evidence type="ECO:0000313" key="2">
    <source>
        <dbReference type="Proteomes" id="UP000076482"/>
    </source>
</evidence>
<name>A0A164QTM4_BACCE</name>
<evidence type="ECO:0000313" key="1">
    <source>
        <dbReference type="EMBL" id="KZD72168.1"/>
    </source>
</evidence>
<dbReference type="PATRIC" id="fig|1396.535.peg.4383"/>